<dbReference type="InterPro" id="IPR008271">
    <property type="entry name" value="Ser/Thr_kinase_AS"/>
</dbReference>
<evidence type="ECO:0000259" key="2">
    <source>
        <dbReference type="PROSITE" id="PS50011"/>
    </source>
</evidence>
<gene>
    <name evidence="3" type="ORF">ECRASSUSDP1_LOCUS23342</name>
</gene>
<feature type="compositionally biased region" description="Polar residues" evidence="1">
    <location>
        <begin position="459"/>
        <end position="470"/>
    </location>
</feature>
<feature type="compositionally biased region" description="Basic and acidic residues" evidence="1">
    <location>
        <begin position="86"/>
        <end position="97"/>
    </location>
</feature>
<accession>A0AAD2D6Z3</accession>
<feature type="compositionally biased region" description="Acidic residues" evidence="1">
    <location>
        <begin position="107"/>
        <end position="124"/>
    </location>
</feature>
<dbReference type="Pfam" id="PF00069">
    <property type="entry name" value="Pkinase"/>
    <property type="match status" value="1"/>
</dbReference>
<dbReference type="FunFam" id="1.10.510.10:FF:001565">
    <property type="entry name" value="WNK protein kinase"/>
    <property type="match status" value="1"/>
</dbReference>
<feature type="compositionally biased region" description="Low complexity" evidence="1">
    <location>
        <begin position="718"/>
        <end position="739"/>
    </location>
</feature>
<evidence type="ECO:0000313" key="3">
    <source>
        <dbReference type="EMBL" id="CAI2381876.1"/>
    </source>
</evidence>
<dbReference type="PROSITE" id="PS50011">
    <property type="entry name" value="PROTEIN_KINASE_DOM"/>
    <property type="match status" value="1"/>
</dbReference>
<dbReference type="PANTHER" id="PTHR13902">
    <property type="entry name" value="SERINE/THREONINE-PROTEIN KINASE WNK WITH NO LYSINE -RELATED"/>
    <property type="match status" value="1"/>
</dbReference>
<feature type="compositionally biased region" description="Basic and acidic residues" evidence="1">
    <location>
        <begin position="621"/>
        <end position="630"/>
    </location>
</feature>
<name>A0AAD2D6Z3_EUPCR</name>
<feature type="compositionally biased region" description="Polar residues" evidence="1">
    <location>
        <begin position="1"/>
        <end position="14"/>
    </location>
</feature>
<feature type="region of interest" description="Disordered" evidence="1">
    <location>
        <begin position="599"/>
        <end position="630"/>
    </location>
</feature>
<keyword evidence="4" id="KW-1185">Reference proteome</keyword>
<comment type="caution">
    <text evidence="3">The sequence shown here is derived from an EMBL/GenBank/DDBJ whole genome shotgun (WGS) entry which is preliminary data.</text>
</comment>
<dbReference type="SMART" id="SM00220">
    <property type="entry name" value="S_TKc"/>
    <property type="match status" value="1"/>
</dbReference>
<dbReference type="InterPro" id="IPR000719">
    <property type="entry name" value="Prot_kinase_dom"/>
</dbReference>
<feature type="compositionally biased region" description="Basic and acidic residues" evidence="1">
    <location>
        <begin position="740"/>
        <end position="754"/>
    </location>
</feature>
<dbReference type="GO" id="GO:0005524">
    <property type="term" value="F:ATP binding"/>
    <property type="evidence" value="ECO:0007669"/>
    <property type="project" value="InterPro"/>
</dbReference>
<feature type="region of interest" description="Disordered" evidence="1">
    <location>
        <begin position="416"/>
        <end position="470"/>
    </location>
</feature>
<feature type="compositionally biased region" description="Polar residues" evidence="1">
    <location>
        <begin position="602"/>
        <end position="615"/>
    </location>
</feature>
<evidence type="ECO:0000256" key="1">
    <source>
        <dbReference type="SAM" id="MobiDB-lite"/>
    </source>
</evidence>
<reference evidence="3" key="1">
    <citation type="submission" date="2023-07" db="EMBL/GenBank/DDBJ databases">
        <authorList>
            <consortium name="AG Swart"/>
            <person name="Singh M."/>
            <person name="Singh A."/>
            <person name="Seah K."/>
            <person name="Emmerich C."/>
        </authorList>
    </citation>
    <scope>NUCLEOTIDE SEQUENCE</scope>
    <source>
        <strain evidence="3">DP1</strain>
    </source>
</reference>
<feature type="region of interest" description="Disordered" evidence="1">
    <location>
        <begin position="718"/>
        <end position="754"/>
    </location>
</feature>
<dbReference type="AlphaFoldDB" id="A0AAD2D6Z3"/>
<dbReference type="PROSITE" id="PS00108">
    <property type="entry name" value="PROTEIN_KINASE_ST"/>
    <property type="match status" value="1"/>
</dbReference>
<dbReference type="InterPro" id="IPR050588">
    <property type="entry name" value="WNK_Ser-Thr_kinase"/>
</dbReference>
<organism evidence="3 4">
    <name type="scientific">Euplotes crassus</name>
    <dbReference type="NCBI Taxonomy" id="5936"/>
    <lineage>
        <taxon>Eukaryota</taxon>
        <taxon>Sar</taxon>
        <taxon>Alveolata</taxon>
        <taxon>Ciliophora</taxon>
        <taxon>Intramacronucleata</taxon>
        <taxon>Spirotrichea</taxon>
        <taxon>Hypotrichia</taxon>
        <taxon>Euplotida</taxon>
        <taxon>Euplotidae</taxon>
        <taxon>Moneuplotes</taxon>
    </lineage>
</organism>
<dbReference type="Gene3D" id="1.10.510.10">
    <property type="entry name" value="Transferase(Phosphotransferase) domain 1"/>
    <property type="match status" value="1"/>
</dbReference>
<sequence length="832" mass="95016">MENHINFHSGQADQSKTDDHEAKGEYQEVQDDEYHGEDEGQDSDDTKDYKSPASKKDISPDLPSPANMVATPAAEVNLKSSTRSKQYLEDAEKEKYKTQNSSSSECFSEDEEEEEEEEVSQAEDDAFNIVEKSPLGRFGRFSEELGCGAYKSVYRGIDEDSGREIAWNVIKINRLPKIDRKRISEEIHTLKHLEEHPNIIHFISAWINKAKEEVVFITEMVTAGSLRQYLKKIKRPRLKVLKKWAIQILNGLTFLHELQPPIIHRDIKCDNIFINSNKGEIRIGDLGLSTSLNHSYTTSVLGTPEFMAPELYEEKYGVSVDIYAFGMCFLEMCTLSTPYKECDNPAQIYKKVIQGVKPQAFDRIDDPEVADFIVSCIEYRDVRPTARDLLECKFLKDLESDVNNFPVKLKTKKELKAKKLQKEEGKRNNMGHSHLNPNTNDGFGSPLPQRPSKAMKQGTMKNQSRRQQTIQNQEESLNLFNQIENEKHLKLKIDVDSVNLTEPHLPPELKNSQDDAHSVIIQRDQELSENHLNKSSDNINSTKQFTRLPHQSTHSGEEVERVNTSFERKETFNQTQGYPLQDEHFMKQGRVEIMAKKDGYKEQQNQTTTSNTAYSLGSPEPLHKSSEEKKRPVEGIMCKLRNVSPDRKILKFGIIFSPDREIGFDYNLEEDTPGKICQELKQADFGITEHDYDKIEESIASIVKSTIEKINSERLMKSSSVSTSDLKSSTSAEVMSSPKDSPHHHSKGFDKSVDRSQKCRQAELAVNHFIQKIGSEIQKVYSHKDEIVELGQQTDSESWKLSIQFIKDVTDSYRNFQTSLSKSINKSKKGPS</sequence>
<dbReference type="CDD" id="cd13983">
    <property type="entry name" value="STKc_WNK"/>
    <property type="match status" value="1"/>
</dbReference>
<feature type="compositionally biased region" description="Basic and acidic residues" evidence="1">
    <location>
        <begin position="15"/>
        <end position="26"/>
    </location>
</feature>
<feature type="domain" description="Protein kinase" evidence="2">
    <location>
        <begin position="139"/>
        <end position="395"/>
    </location>
</feature>
<feature type="compositionally biased region" description="Basic and acidic residues" evidence="1">
    <location>
        <begin position="44"/>
        <end position="59"/>
    </location>
</feature>
<evidence type="ECO:0000313" key="4">
    <source>
        <dbReference type="Proteomes" id="UP001295684"/>
    </source>
</evidence>
<protein>
    <recommendedName>
        <fullName evidence="2">Protein kinase domain-containing protein</fullName>
    </recommendedName>
</protein>
<feature type="region of interest" description="Disordered" evidence="1">
    <location>
        <begin position="1"/>
        <end position="124"/>
    </location>
</feature>
<dbReference type="GO" id="GO:0004672">
    <property type="term" value="F:protein kinase activity"/>
    <property type="evidence" value="ECO:0007669"/>
    <property type="project" value="InterPro"/>
</dbReference>
<dbReference type="InterPro" id="IPR011009">
    <property type="entry name" value="Kinase-like_dom_sf"/>
</dbReference>
<dbReference type="Gene3D" id="3.30.200.20">
    <property type="entry name" value="Phosphorylase Kinase, domain 1"/>
    <property type="match status" value="1"/>
</dbReference>
<dbReference type="Proteomes" id="UP001295684">
    <property type="component" value="Unassembled WGS sequence"/>
</dbReference>
<feature type="compositionally biased region" description="Acidic residues" evidence="1">
    <location>
        <begin position="28"/>
        <end position="43"/>
    </location>
</feature>
<dbReference type="SUPFAM" id="SSF56112">
    <property type="entry name" value="Protein kinase-like (PK-like)"/>
    <property type="match status" value="1"/>
</dbReference>
<proteinExistence type="predicted"/>
<dbReference type="EMBL" id="CAMPGE010024005">
    <property type="protein sequence ID" value="CAI2381876.1"/>
    <property type="molecule type" value="Genomic_DNA"/>
</dbReference>